<dbReference type="InterPro" id="IPR003593">
    <property type="entry name" value="AAA+_ATPase"/>
</dbReference>
<reference evidence="5 6" key="1">
    <citation type="submission" date="2021-05" db="EMBL/GenBank/DDBJ databases">
        <title>Genome Assembly of Synthetic Allotetraploid Brassica napus Reveals Homoeologous Exchanges between Subgenomes.</title>
        <authorList>
            <person name="Davis J.T."/>
        </authorList>
    </citation>
    <scope>NUCLEOTIDE SEQUENCE [LARGE SCALE GENOMIC DNA]</scope>
    <source>
        <strain evidence="6">cv. Da-Ae</strain>
        <tissue evidence="5">Seedling</tissue>
    </source>
</reference>
<dbReference type="InterPro" id="IPR058192">
    <property type="entry name" value="WHD_ROQ1-like"/>
</dbReference>
<dbReference type="EMBL" id="JAGKQM010000012">
    <property type="protein sequence ID" value="KAH0899172.1"/>
    <property type="molecule type" value="Genomic_DNA"/>
</dbReference>
<dbReference type="SMART" id="SM00255">
    <property type="entry name" value="TIR"/>
    <property type="match status" value="1"/>
</dbReference>
<keyword evidence="2" id="KW-0611">Plant defense</keyword>
<keyword evidence="1" id="KW-0677">Repeat</keyword>
<organism evidence="5 6">
    <name type="scientific">Brassica napus</name>
    <name type="common">Rape</name>
    <dbReference type="NCBI Taxonomy" id="3708"/>
    <lineage>
        <taxon>Eukaryota</taxon>
        <taxon>Viridiplantae</taxon>
        <taxon>Streptophyta</taxon>
        <taxon>Embryophyta</taxon>
        <taxon>Tracheophyta</taxon>
        <taxon>Spermatophyta</taxon>
        <taxon>Magnoliopsida</taxon>
        <taxon>eudicotyledons</taxon>
        <taxon>Gunneridae</taxon>
        <taxon>Pentapetalae</taxon>
        <taxon>rosids</taxon>
        <taxon>malvids</taxon>
        <taxon>Brassicales</taxon>
        <taxon>Brassicaceae</taxon>
        <taxon>Brassiceae</taxon>
        <taxon>Brassica</taxon>
    </lineage>
</organism>
<protein>
    <recommendedName>
        <fullName evidence="4">TIR domain-containing protein</fullName>
    </recommendedName>
</protein>
<name>A0ABQ8B309_BRANA</name>
<dbReference type="Gene3D" id="3.40.50.10140">
    <property type="entry name" value="Toll/interleukin-1 receptor homology (TIR) domain"/>
    <property type="match status" value="1"/>
</dbReference>
<dbReference type="SUPFAM" id="SSF52058">
    <property type="entry name" value="L domain-like"/>
    <property type="match status" value="1"/>
</dbReference>
<dbReference type="PANTHER" id="PTHR11017:SF379">
    <property type="entry name" value="ADP-RIBOSYL CYCLASE_CYCLIC ADP-RIBOSE HYDROLASE"/>
    <property type="match status" value="1"/>
</dbReference>
<dbReference type="SUPFAM" id="SSF52200">
    <property type="entry name" value="Toll/Interleukin receptor TIR domain"/>
    <property type="match status" value="1"/>
</dbReference>
<dbReference type="Pfam" id="PF23282">
    <property type="entry name" value="WHD_ROQ1"/>
    <property type="match status" value="1"/>
</dbReference>
<dbReference type="Gene3D" id="1.10.8.430">
    <property type="entry name" value="Helical domain of apoptotic protease-activating factors"/>
    <property type="match status" value="1"/>
</dbReference>
<accession>A0ABQ8B309</accession>
<evidence type="ECO:0000313" key="5">
    <source>
        <dbReference type="EMBL" id="KAH0899172.1"/>
    </source>
</evidence>
<dbReference type="PROSITE" id="PS50104">
    <property type="entry name" value="TIR"/>
    <property type="match status" value="1"/>
</dbReference>
<dbReference type="PRINTS" id="PR00364">
    <property type="entry name" value="DISEASERSIST"/>
</dbReference>
<dbReference type="InterPro" id="IPR035897">
    <property type="entry name" value="Toll_tir_struct_dom_sf"/>
</dbReference>
<dbReference type="SUPFAM" id="SSF46785">
    <property type="entry name" value="Winged helix' DNA-binding domain"/>
    <property type="match status" value="1"/>
</dbReference>
<dbReference type="SUPFAM" id="SSF52540">
    <property type="entry name" value="P-loop containing nucleoside triphosphate hydrolases"/>
    <property type="match status" value="1"/>
</dbReference>
<keyword evidence="3" id="KW-0520">NAD</keyword>
<evidence type="ECO:0000259" key="4">
    <source>
        <dbReference type="PROSITE" id="PS50104"/>
    </source>
</evidence>
<dbReference type="InterPro" id="IPR027417">
    <property type="entry name" value="P-loop_NTPase"/>
</dbReference>
<dbReference type="InterPro" id="IPR000157">
    <property type="entry name" value="TIR_dom"/>
</dbReference>
<dbReference type="Gene3D" id="3.80.10.10">
    <property type="entry name" value="Ribonuclease Inhibitor"/>
    <property type="match status" value="3"/>
</dbReference>
<dbReference type="SMART" id="SM00382">
    <property type="entry name" value="AAA"/>
    <property type="match status" value="1"/>
</dbReference>
<dbReference type="PANTHER" id="PTHR11017">
    <property type="entry name" value="LEUCINE-RICH REPEAT-CONTAINING PROTEIN"/>
    <property type="match status" value="1"/>
</dbReference>
<feature type="domain" description="TIR" evidence="4">
    <location>
        <begin position="7"/>
        <end position="171"/>
    </location>
</feature>
<sequence length="1055" mass="120485">MSSSRNWVFDVFPSFRGLDVRKTFLSHFLKELDLRLIIAFKDSKIERSQAIEPELLQAIRSSRIAVVMFSKNYASSKWCLDELLEIVKCKQELEQIVIPVFYGLDPSDIRKQLGEFGEAFDKTCKYRTESKIQLWRQALTDVANLEGHHSRNWDNEAKMIEAIVGDILVKLNLTPSRDFDEFVGINDHIAKMSEVRMVGIWGPSGIGKTTIARALFDRLSHQFQGRIFIDSVFISKNLEDYRRANSDDYNMKLSLQGKFLSEILGYVHIKIDHLGAARDRLMHRKVLIIIDDLDDQVVVEALAGGDDWFGNGSRIIVVTKDKHLLEAHGIGHIYTVGFPSEKQALEMFCRSAFVQNYPPDGFVDLASKITMCAGGLPLALQILGKAVKRRNKEYWTDMLSRLGKSPNRDIVKGLRVSYDALDSEEDKAIFRHIACFFNGMEINRIKLMFADSGLNVNIGLTNLVDKSLINMHSLVQEIGKEVVRTQSNKPGKREFLMDSKDVCNGSEMVIGISMNLDEISMVRIHENAFDEMTNLRFLKFYKKSLEMKKEVRWLLPERFDNFPDKLKLLSWPGCPMVYMPSSFCPEYLAELIMPNAKLVKLWEGPLTCLKDMDLSKCENLKEIPDLSTATNLETLNLHGCSSLVELPSSIRNLNKLTELNMQGCVNLDSFPTGIDLQSLSSLDLSGCSRLQSFPLISSNISKLNLSQTAIVKYPFKLPLESLVELHMEQIQSESFWEGVQPLTSLKKMVFSRCENLKEIPDLSMMTKLEKLDLNGCSSLVELTLSSIQNLNKLTTLEMIGCSNISSNISTLFLNQTAIEEVPPCIGNFSSLESMEMWECKQLQSISPRVFKLSNLDEVYFSDCEKLTEVRWPEESQDTNLSLVIFTNCFNLNQEVFIHQSASEYLILPGVQKCFHILLIGLPRAPLPSLYIVQLSVNNHSWTSRLVHCRFRDKHGNYFEPDNPRHFSLHQKYNHLIIFDCHFPLNQDCNQVEIEFRLSSIRLKLKRCGIRLSDDNTLFLATPVEVDEDNMVDYGCHETEECGDSDVETKRCRKRI</sequence>
<evidence type="ECO:0000256" key="2">
    <source>
        <dbReference type="ARBA" id="ARBA00022821"/>
    </source>
</evidence>
<gene>
    <name evidence="5" type="ORF">HID58_048740</name>
</gene>
<dbReference type="InterPro" id="IPR042197">
    <property type="entry name" value="Apaf_helical"/>
</dbReference>
<dbReference type="InterPro" id="IPR026906">
    <property type="entry name" value="LRR_5"/>
</dbReference>
<dbReference type="Proteomes" id="UP000824890">
    <property type="component" value="Unassembled WGS sequence"/>
</dbReference>
<comment type="caution">
    <text evidence="5">The sequence shown here is derived from an EMBL/GenBank/DDBJ whole genome shotgun (WGS) entry which is preliminary data.</text>
</comment>
<dbReference type="Pfam" id="PF01582">
    <property type="entry name" value="TIR"/>
    <property type="match status" value="1"/>
</dbReference>
<dbReference type="Gene3D" id="3.40.50.300">
    <property type="entry name" value="P-loop containing nucleotide triphosphate hydrolases"/>
    <property type="match status" value="1"/>
</dbReference>
<evidence type="ECO:0000256" key="3">
    <source>
        <dbReference type="ARBA" id="ARBA00023027"/>
    </source>
</evidence>
<dbReference type="Pfam" id="PF13306">
    <property type="entry name" value="LRR_5"/>
    <property type="match status" value="2"/>
</dbReference>
<keyword evidence="6" id="KW-1185">Reference proteome</keyword>
<feature type="non-terminal residue" evidence="5">
    <location>
        <position position="1055"/>
    </location>
</feature>
<proteinExistence type="predicted"/>
<dbReference type="InterPro" id="IPR032675">
    <property type="entry name" value="LRR_dom_sf"/>
</dbReference>
<evidence type="ECO:0000313" key="6">
    <source>
        <dbReference type="Proteomes" id="UP000824890"/>
    </source>
</evidence>
<evidence type="ECO:0000256" key="1">
    <source>
        <dbReference type="ARBA" id="ARBA00022737"/>
    </source>
</evidence>
<dbReference type="InterPro" id="IPR036390">
    <property type="entry name" value="WH_DNA-bd_sf"/>
</dbReference>
<dbReference type="InterPro" id="IPR044974">
    <property type="entry name" value="Disease_R_plants"/>
</dbReference>